<evidence type="ECO:0000256" key="1">
    <source>
        <dbReference type="ARBA" id="ARBA00022691"/>
    </source>
</evidence>
<dbReference type="GO" id="GO:0003824">
    <property type="term" value="F:catalytic activity"/>
    <property type="evidence" value="ECO:0007669"/>
    <property type="project" value="InterPro"/>
</dbReference>
<dbReference type="AlphaFoldDB" id="A0A147K1E3"/>
<accession>A0A147K1E3</accession>
<dbReference type="SFLD" id="SFLDS00029">
    <property type="entry name" value="Radical_SAM"/>
    <property type="match status" value="1"/>
</dbReference>
<dbReference type="Pfam" id="PF04055">
    <property type="entry name" value="Radical_SAM"/>
    <property type="match status" value="1"/>
</dbReference>
<reference evidence="7 8" key="1">
    <citation type="journal article" date="2016" name="Nat. Microbiol.">
        <title>Genomic inference of the metabolism of cosmopolitan subsurface Archaea, Hadesarchaea.</title>
        <authorList>
            <person name="Baker B.J."/>
            <person name="Saw J.H."/>
            <person name="Lind A.E."/>
            <person name="Lazar C.S."/>
            <person name="Hinrichs K.-U."/>
            <person name="Teske A.P."/>
            <person name="Ettema T.J."/>
        </authorList>
    </citation>
    <scope>NUCLEOTIDE SEQUENCE [LARGE SCALE GENOMIC DNA]</scope>
</reference>
<dbReference type="CDD" id="cd01335">
    <property type="entry name" value="Radical_SAM"/>
    <property type="match status" value="1"/>
</dbReference>
<keyword evidence="4" id="KW-0411">Iron-sulfur</keyword>
<sequence>MKSINKNGGRIVKTSANSLLLGKMARGCRLCIQGAKLVLFVTGLCSRHCFYCPLSEKRAGRDVVYANERPVKSAADILEEARSMNALGTGITGGDPSLRFRRVLRYLRLLKKEFGPGHHVHLYCCGELSRAQLLSLKREGLDEIRFHTWSIEPVKLALDVGLYAGVEIPVIPGDYRKIISLLAELDKIGCKFVNLNELEFSDTNLAELRARGFKLKSSVSMAAKGSEEEAIKVLRWAAKNTKLNVHYCPSLLKDAVQLRNRLKRKAKNVARPHEVITPDGLLVKGVILGLPADKLARVRSRLRKIYGIPADLIIIDRRKKRIEMHWRIAEKLAAIESDLTFALVEAYPTYDGLETTLIPL</sequence>
<keyword evidence="2" id="KW-0479">Metal-binding</keyword>
<dbReference type="SUPFAM" id="SSF102114">
    <property type="entry name" value="Radical SAM enzymes"/>
    <property type="match status" value="1"/>
</dbReference>
<evidence type="ECO:0000313" key="8">
    <source>
        <dbReference type="Proteomes" id="UP000074294"/>
    </source>
</evidence>
<dbReference type="Gene3D" id="3.20.20.70">
    <property type="entry name" value="Aldolase class I"/>
    <property type="match status" value="1"/>
</dbReference>
<gene>
    <name evidence="7" type="ORF">APZ16_01945</name>
</gene>
<dbReference type="Proteomes" id="UP000074294">
    <property type="component" value="Unassembled WGS sequence"/>
</dbReference>
<keyword evidence="1" id="KW-0949">S-adenosyl-L-methionine</keyword>
<name>A0A147K1E3_HADYE</name>
<dbReference type="STRING" id="1776334.APZ16_01945"/>
<evidence type="ECO:0000259" key="6">
    <source>
        <dbReference type="Pfam" id="PF26257"/>
    </source>
</evidence>
<feature type="domain" description="DUF8061" evidence="6">
    <location>
        <begin position="280"/>
        <end position="360"/>
    </location>
</feature>
<organism evidence="7 8">
    <name type="scientific">Hadarchaeum yellowstonense</name>
    <dbReference type="NCBI Taxonomy" id="1776334"/>
    <lineage>
        <taxon>Archaea</taxon>
        <taxon>Methanobacteriati</taxon>
        <taxon>Candidatus Hadarchaeota</taxon>
        <taxon>Candidatus Hadarchaeia</taxon>
        <taxon>Candidatus Hadarchaeales</taxon>
        <taxon>Candidatus Hadarchaeaceae</taxon>
        <taxon>Candidatus Hadarchaeum</taxon>
    </lineage>
</organism>
<dbReference type="InterPro" id="IPR007197">
    <property type="entry name" value="rSAM"/>
</dbReference>
<dbReference type="GO" id="GO:0051536">
    <property type="term" value="F:iron-sulfur cluster binding"/>
    <property type="evidence" value="ECO:0007669"/>
    <property type="project" value="UniProtKB-KW"/>
</dbReference>
<dbReference type="SFLD" id="SFLDG01108">
    <property type="entry name" value="Uncharacterised_Radical_SAM_Su"/>
    <property type="match status" value="1"/>
</dbReference>
<evidence type="ECO:0000313" key="7">
    <source>
        <dbReference type="EMBL" id="KUO42568.1"/>
    </source>
</evidence>
<dbReference type="GO" id="GO:0046872">
    <property type="term" value="F:metal ion binding"/>
    <property type="evidence" value="ECO:0007669"/>
    <property type="project" value="UniProtKB-KW"/>
</dbReference>
<comment type="caution">
    <text evidence="7">The sequence shown here is derived from an EMBL/GenBank/DDBJ whole genome shotgun (WGS) entry which is preliminary data.</text>
</comment>
<proteinExistence type="predicted"/>
<feature type="domain" description="Radical SAM core" evidence="5">
    <location>
        <begin position="41"/>
        <end position="146"/>
    </location>
</feature>
<dbReference type="InterPro" id="IPR058240">
    <property type="entry name" value="rSAM_sf"/>
</dbReference>
<evidence type="ECO:0000256" key="4">
    <source>
        <dbReference type="ARBA" id="ARBA00023014"/>
    </source>
</evidence>
<evidence type="ECO:0000256" key="2">
    <source>
        <dbReference type="ARBA" id="ARBA00022723"/>
    </source>
</evidence>
<keyword evidence="3" id="KW-0408">Iron</keyword>
<dbReference type="InterPro" id="IPR058374">
    <property type="entry name" value="DUF8061"/>
</dbReference>
<dbReference type="EMBL" id="LQMQ01000003">
    <property type="protein sequence ID" value="KUO42568.1"/>
    <property type="molecule type" value="Genomic_DNA"/>
</dbReference>
<protein>
    <submittedName>
        <fullName evidence="7">Uncharacterized protein</fullName>
    </submittedName>
</protein>
<dbReference type="InterPro" id="IPR013785">
    <property type="entry name" value="Aldolase_TIM"/>
</dbReference>
<evidence type="ECO:0000256" key="3">
    <source>
        <dbReference type="ARBA" id="ARBA00023004"/>
    </source>
</evidence>
<dbReference type="PANTHER" id="PTHR43288:SF1">
    <property type="entry name" value="GLYCYL-RADICAL ENZYME ACTIVATING ENZYME MJ0021-RELATED"/>
    <property type="match status" value="1"/>
</dbReference>
<dbReference type="Pfam" id="PF26257">
    <property type="entry name" value="DUF8061"/>
    <property type="match status" value="1"/>
</dbReference>
<evidence type="ECO:0000259" key="5">
    <source>
        <dbReference type="Pfam" id="PF04055"/>
    </source>
</evidence>
<dbReference type="PANTHER" id="PTHR43288">
    <property type="entry name" value="BIOTIN SYNTHASE-RELATED PROTEIN, RADICAL SAM SUPERFAMILY"/>
    <property type="match status" value="1"/>
</dbReference>
<dbReference type="InterPro" id="IPR040087">
    <property type="entry name" value="MJ0021-like"/>
</dbReference>